<keyword evidence="6 7" id="KW-0472">Membrane</keyword>
<dbReference type="PANTHER" id="PTHR30250:SF10">
    <property type="entry name" value="LIPOPOLYSACCHARIDE BIOSYNTHESIS PROTEIN WZXC"/>
    <property type="match status" value="1"/>
</dbReference>
<dbReference type="PANTHER" id="PTHR30250">
    <property type="entry name" value="PST FAMILY PREDICTED COLANIC ACID TRANSPORTER"/>
    <property type="match status" value="1"/>
</dbReference>
<keyword evidence="9" id="KW-1185">Reference proteome</keyword>
<dbReference type="InterPro" id="IPR050833">
    <property type="entry name" value="Poly_Biosynth_Transport"/>
</dbReference>
<evidence type="ECO:0000256" key="4">
    <source>
        <dbReference type="ARBA" id="ARBA00022692"/>
    </source>
</evidence>
<evidence type="ECO:0000313" key="8">
    <source>
        <dbReference type="EMBL" id="TCI02613.1"/>
    </source>
</evidence>
<organism evidence="8 9">
    <name type="scientific">Corallincola luteus</name>
    <dbReference type="NCBI Taxonomy" id="1775177"/>
    <lineage>
        <taxon>Bacteria</taxon>
        <taxon>Pseudomonadati</taxon>
        <taxon>Pseudomonadota</taxon>
        <taxon>Gammaproteobacteria</taxon>
        <taxon>Alteromonadales</taxon>
        <taxon>Psychromonadaceae</taxon>
        <taxon>Corallincola</taxon>
    </lineage>
</organism>
<feature type="transmembrane region" description="Helical" evidence="7">
    <location>
        <begin position="38"/>
        <end position="59"/>
    </location>
</feature>
<feature type="transmembrane region" description="Helical" evidence="7">
    <location>
        <begin position="315"/>
        <end position="335"/>
    </location>
</feature>
<evidence type="ECO:0000256" key="5">
    <source>
        <dbReference type="ARBA" id="ARBA00022989"/>
    </source>
</evidence>
<name>A0ABY2AJ97_9GAMM</name>
<feature type="transmembrane region" description="Helical" evidence="7">
    <location>
        <begin position="222"/>
        <end position="241"/>
    </location>
</feature>
<evidence type="ECO:0000313" key="9">
    <source>
        <dbReference type="Proteomes" id="UP000292554"/>
    </source>
</evidence>
<comment type="caution">
    <text evidence="8">The sequence shown here is derived from an EMBL/GenBank/DDBJ whole genome shotgun (WGS) entry which is preliminary data.</text>
</comment>
<feature type="transmembrane region" description="Helical" evidence="7">
    <location>
        <begin position="406"/>
        <end position="426"/>
    </location>
</feature>
<keyword evidence="3" id="KW-1003">Cell membrane</keyword>
<dbReference type="Pfam" id="PF13440">
    <property type="entry name" value="Polysacc_synt_3"/>
    <property type="match status" value="1"/>
</dbReference>
<proteinExistence type="inferred from homology"/>
<comment type="similarity">
    <text evidence="2">Belongs to the polysaccharide synthase family.</text>
</comment>
<feature type="transmembrane region" description="Helical" evidence="7">
    <location>
        <begin position="347"/>
        <end position="366"/>
    </location>
</feature>
<keyword evidence="5 7" id="KW-1133">Transmembrane helix</keyword>
<evidence type="ECO:0000256" key="6">
    <source>
        <dbReference type="ARBA" id="ARBA00023136"/>
    </source>
</evidence>
<protein>
    <recommendedName>
        <fullName evidence="10">Polysaccharide biosynthesis protein C-terminal domain-containing protein</fullName>
    </recommendedName>
</protein>
<feature type="transmembrane region" description="Helical" evidence="7">
    <location>
        <begin position="432"/>
        <end position="456"/>
    </location>
</feature>
<evidence type="ECO:0000256" key="7">
    <source>
        <dbReference type="SAM" id="Phobius"/>
    </source>
</evidence>
<gene>
    <name evidence="8" type="ORF">EZV61_12480</name>
</gene>
<feature type="transmembrane region" description="Helical" evidence="7">
    <location>
        <begin position="147"/>
        <end position="173"/>
    </location>
</feature>
<evidence type="ECO:0000256" key="1">
    <source>
        <dbReference type="ARBA" id="ARBA00004651"/>
    </source>
</evidence>
<feature type="transmembrane region" description="Helical" evidence="7">
    <location>
        <begin position="286"/>
        <end position="309"/>
    </location>
</feature>
<evidence type="ECO:0008006" key="10">
    <source>
        <dbReference type="Google" id="ProtNLM"/>
    </source>
</evidence>
<dbReference type="RefSeq" id="WP_131415987.1">
    <property type="nucleotide sequence ID" value="NZ_SJXE01000006.1"/>
</dbReference>
<feature type="transmembrane region" description="Helical" evidence="7">
    <location>
        <begin position="372"/>
        <end position="394"/>
    </location>
</feature>
<reference evidence="8 9" key="1">
    <citation type="submission" date="2019-02" db="EMBL/GenBank/DDBJ databases">
        <title>Corallincola luteus sp. nov., a marine bacterium isolated from surface sediment of Bohai Sea in China.</title>
        <authorList>
            <person name="Ren Q."/>
        </authorList>
    </citation>
    <scope>NUCLEOTIDE SEQUENCE [LARGE SCALE GENOMIC DNA]</scope>
    <source>
        <strain evidence="8 9">DASS28</strain>
    </source>
</reference>
<feature type="transmembrane region" description="Helical" evidence="7">
    <location>
        <begin position="12"/>
        <end position="32"/>
    </location>
</feature>
<dbReference type="Proteomes" id="UP000292554">
    <property type="component" value="Unassembled WGS sequence"/>
</dbReference>
<feature type="transmembrane region" description="Helical" evidence="7">
    <location>
        <begin position="108"/>
        <end position="127"/>
    </location>
</feature>
<comment type="subcellular location">
    <subcellularLocation>
        <location evidence="1">Cell membrane</location>
        <topology evidence="1">Multi-pass membrane protein</topology>
    </subcellularLocation>
</comment>
<dbReference type="EMBL" id="SJXE01000006">
    <property type="protein sequence ID" value="TCI02613.1"/>
    <property type="molecule type" value="Genomic_DNA"/>
</dbReference>
<evidence type="ECO:0000256" key="2">
    <source>
        <dbReference type="ARBA" id="ARBA00007430"/>
    </source>
</evidence>
<feature type="transmembrane region" description="Helical" evidence="7">
    <location>
        <begin position="79"/>
        <end position="102"/>
    </location>
</feature>
<keyword evidence="4 7" id="KW-0812">Transmembrane</keyword>
<accession>A0ABY2AJ97</accession>
<evidence type="ECO:0000256" key="3">
    <source>
        <dbReference type="ARBA" id="ARBA00022475"/>
    </source>
</evidence>
<sequence>MNGRVIKLLWIALEKFGITFISIATFFVYAKMLGPIEFGLAVLALSVGQGLSLIFGNLFEDAIVRHQEPLQKHFDSGWWGGIFISVVLCVLVVAISHALALQPLLHDLILLSIVQIPLVSISTVYVAGLRREGHFNVLAKRTIIARLLGAAVGLTMVFQGAGSWSVVTQAVLIELFSLLSLAVLSDKKIGMQFSWRAFCELVSVGWALSLRRLSWDASIRGIPIILGATAGAAAVGIYGLAWRMVEMPRSAIASGLLSYALPVFSRRQSDLPKLQGLFLDATKNTGLIVIPMFVGLSALAPVLLPWIFGSEWDDAIVPVQLLAIVAALSFTRIYIPVSLTALARPGVTLTTDIIGTVIALIVTYWYGTELGALAAAFAMLLRSVVVFPFSSMGLKKVLGIGFKSQLSTFVGAAFASLCMAIFVTFVSRQLEYSVLVSALSSVVGGGVCYLLVLTVIHPKWFSELKAFFGKS</sequence>